<accession>A0AAU9SKQ3</accession>
<protein>
    <recommendedName>
        <fullName evidence="3">DNA repair RAD52-like protein 1, mitochondrial</fullName>
    </recommendedName>
</protein>
<evidence type="ECO:0008006" key="3">
    <source>
        <dbReference type="Google" id="ProtNLM"/>
    </source>
</evidence>
<dbReference type="Proteomes" id="UP000836841">
    <property type="component" value="Chromosome 5"/>
</dbReference>
<organism evidence="1 2">
    <name type="scientific">Thlaspi arvense</name>
    <name type="common">Field penny-cress</name>
    <dbReference type="NCBI Taxonomy" id="13288"/>
    <lineage>
        <taxon>Eukaryota</taxon>
        <taxon>Viridiplantae</taxon>
        <taxon>Streptophyta</taxon>
        <taxon>Embryophyta</taxon>
        <taxon>Tracheophyta</taxon>
        <taxon>Spermatophyta</taxon>
        <taxon>Magnoliopsida</taxon>
        <taxon>eudicotyledons</taxon>
        <taxon>Gunneridae</taxon>
        <taxon>Pentapetalae</taxon>
        <taxon>rosids</taxon>
        <taxon>malvids</taxon>
        <taxon>Brassicales</taxon>
        <taxon>Brassicaceae</taxon>
        <taxon>Thlaspideae</taxon>
        <taxon>Thlaspi</taxon>
    </lineage>
</organism>
<dbReference type="PANTHER" id="PTHR34050">
    <property type="entry name" value="DNA REPAIR RAD52-LIKE PROTEIN 2, CHLOROPLASTIC"/>
    <property type="match status" value="1"/>
</dbReference>
<keyword evidence="2" id="KW-1185">Reference proteome</keyword>
<dbReference type="GO" id="GO:0003677">
    <property type="term" value="F:DNA binding"/>
    <property type="evidence" value="ECO:0007669"/>
    <property type="project" value="InterPro"/>
</dbReference>
<dbReference type="GO" id="GO:0000724">
    <property type="term" value="P:double-strand break repair via homologous recombination"/>
    <property type="evidence" value="ECO:0007669"/>
    <property type="project" value="InterPro"/>
</dbReference>
<evidence type="ECO:0000313" key="2">
    <source>
        <dbReference type="Proteomes" id="UP000836841"/>
    </source>
</evidence>
<dbReference type="InterPro" id="IPR037489">
    <property type="entry name" value="RAD52-like"/>
</dbReference>
<name>A0AAU9SKQ3_THLAR</name>
<dbReference type="EMBL" id="OU466861">
    <property type="protein sequence ID" value="CAH2066740.1"/>
    <property type="molecule type" value="Genomic_DNA"/>
</dbReference>
<dbReference type="AlphaFoldDB" id="A0AAU9SKQ3"/>
<dbReference type="PANTHER" id="PTHR34050:SF1">
    <property type="entry name" value="DNA REPAIR RAD52-LIKE PROTEIN 1, MITOCHONDRIAL"/>
    <property type="match status" value="1"/>
</dbReference>
<evidence type="ECO:0000313" key="1">
    <source>
        <dbReference type="EMBL" id="CAH2066740.1"/>
    </source>
</evidence>
<gene>
    <name evidence="1" type="ORF">TAV2_LOCUS17091</name>
</gene>
<proteinExistence type="predicted"/>
<reference evidence="1 2" key="1">
    <citation type="submission" date="2022-03" db="EMBL/GenBank/DDBJ databases">
        <authorList>
            <person name="Nunn A."/>
            <person name="Chopra R."/>
            <person name="Nunn A."/>
            <person name="Contreras Garrido A."/>
        </authorList>
    </citation>
    <scope>NUCLEOTIDE SEQUENCE [LARGE SCALE GENOMIC DNA]</scope>
</reference>
<sequence>MASLGLRLKSATWTLRSGAAAVSRRCSWELGKGFRGFCAEAENDVVPTSGISRPLAEILKELNKKVPDSVIKTRVEDGFAMKYIPWHIVNRIMNLHAPEWSGEVRSVTYSPDGNTVTVAYRVTLYGTDAEVFPSSLPICSDLITNGGVLCLLVREAAKARDLVTAPFACVHLTSPIWKSITNSIIVCVVKIFRESTGTTSVNEKGYGDAVQKAEAMAFRRACARLGLGLHLYHEDAL</sequence>